<reference evidence="1" key="1">
    <citation type="submission" date="2020-03" db="EMBL/GenBank/DDBJ databases">
        <title>Castanea mollissima Vanexum genome sequencing.</title>
        <authorList>
            <person name="Staton M."/>
        </authorList>
    </citation>
    <scope>NUCLEOTIDE SEQUENCE</scope>
    <source>
        <tissue evidence="1">Leaf</tissue>
    </source>
</reference>
<proteinExistence type="predicted"/>
<protein>
    <submittedName>
        <fullName evidence="1">Uncharacterized protein</fullName>
    </submittedName>
</protein>
<gene>
    <name evidence="1" type="ORF">CMV_019152</name>
</gene>
<organism evidence="1 2">
    <name type="scientific">Castanea mollissima</name>
    <name type="common">Chinese chestnut</name>
    <dbReference type="NCBI Taxonomy" id="60419"/>
    <lineage>
        <taxon>Eukaryota</taxon>
        <taxon>Viridiplantae</taxon>
        <taxon>Streptophyta</taxon>
        <taxon>Embryophyta</taxon>
        <taxon>Tracheophyta</taxon>
        <taxon>Spermatophyta</taxon>
        <taxon>Magnoliopsida</taxon>
        <taxon>eudicotyledons</taxon>
        <taxon>Gunneridae</taxon>
        <taxon>Pentapetalae</taxon>
        <taxon>rosids</taxon>
        <taxon>fabids</taxon>
        <taxon>Fagales</taxon>
        <taxon>Fagaceae</taxon>
        <taxon>Castanea</taxon>
    </lineage>
</organism>
<accession>A0A8J4R3J2</accession>
<dbReference type="AlphaFoldDB" id="A0A8J4R3J2"/>
<name>A0A8J4R3J2_9ROSI</name>
<evidence type="ECO:0000313" key="2">
    <source>
        <dbReference type="Proteomes" id="UP000737018"/>
    </source>
</evidence>
<dbReference type="EMBL" id="JRKL02003313">
    <property type="protein sequence ID" value="KAF3955651.1"/>
    <property type="molecule type" value="Genomic_DNA"/>
</dbReference>
<keyword evidence="2" id="KW-1185">Reference proteome</keyword>
<sequence>MQSSNSGMEFGPRLHAPFDFGYYQIDHAVTTIISRYLVVPPARMCSETSEKSWLLSLIATGHSFHLSHTSLANLHLKIAWGMDSVSDSHKGQALIRRIGVLKIQGIDTIIPYTSSPFIYHCIFQHTIVYTIVYESKENRGNFSSCET</sequence>
<dbReference type="Proteomes" id="UP000737018">
    <property type="component" value="Unassembled WGS sequence"/>
</dbReference>
<evidence type="ECO:0000313" key="1">
    <source>
        <dbReference type="EMBL" id="KAF3955651.1"/>
    </source>
</evidence>
<comment type="caution">
    <text evidence="1">The sequence shown here is derived from an EMBL/GenBank/DDBJ whole genome shotgun (WGS) entry which is preliminary data.</text>
</comment>